<dbReference type="Gene3D" id="6.10.280.50">
    <property type="match status" value="1"/>
</dbReference>
<accession>A0A975ITB2</accession>
<protein>
    <submittedName>
        <fullName evidence="1">DUF465 domain-containing protein</fullName>
    </submittedName>
</protein>
<proteinExistence type="predicted"/>
<reference evidence="1" key="1">
    <citation type="submission" date="2021-04" db="EMBL/GenBank/DDBJ databases">
        <title>The complete genome sequence of Caulobacter sp. S6.</title>
        <authorList>
            <person name="Tang Y."/>
            <person name="Ouyang W."/>
            <person name="Liu Q."/>
            <person name="Huang B."/>
            <person name="Guo Z."/>
            <person name="Lei P."/>
        </authorList>
    </citation>
    <scope>NUCLEOTIDE SEQUENCE</scope>
    <source>
        <strain evidence="1">S6</strain>
    </source>
</reference>
<name>A0A975ITB2_9CAUL</name>
<dbReference type="EMBL" id="CP073078">
    <property type="protein sequence ID" value="QUD86598.1"/>
    <property type="molecule type" value="Genomic_DNA"/>
</dbReference>
<keyword evidence="2" id="KW-1185">Reference proteome</keyword>
<sequence>MFDDNDLAANDDAILMRIADLRQQHKDLDDAVVALSLGPQPDQLQIARLKRQKLVLRDKIAELEDRLTPDIIA</sequence>
<gene>
    <name evidence="1" type="ORF">KCG34_16095</name>
</gene>
<dbReference type="Pfam" id="PF04325">
    <property type="entry name" value="DUF465"/>
    <property type="match status" value="1"/>
</dbReference>
<dbReference type="InterPro" id="IPR038444">
    <property type="entry name" value="DUF465_sf"/>
</dbReference>
<dbReference type="RefSeq" id="WP_211936650.1">
    <property type="nucleotide sequence ID" value="NZ_CP073078.1"/>
</dbReference>
<dbReference type="InterPro" id="IPR007420">
    <property type="entry name" value="DUF465"/>
</dbReference>
<evidence type="ECO:0000313" key="1">
    <source>
        <dbReference type="EMBL" id="QUD86598.1"/>
    </source>
</evidence>
<dbReference type="KEGG" id="caul:KCG34_16095"/>
<evidence type="ECO:0000313" key="2">
    <source>
        <dbReference type="Proteomes" id="UP000676409"/>
    </source>
</evidence>
<organism evidence="1 2">
    <name type="scientific">Phenylobacterium montanum</name>
    <dbReference type="NCBI Taxonomy" id="2823693"/>
    <lineage>
        <taxon>Bacteria</taxon>
        <taxon>Pseudomonadati</taxon>
        <taxon>Pseudomonadota</taxon>
        <taxon>Alphaproteobacteria</taxon>
        <taxon>Caulobacterales</taxon>
        <taxon>Caulobacteraceae</taxon>
        <taxon>Phenylobacterium</taxon>
    </lineage>
</organism>
<dbReference type="AlphaFoldDB" id="A0A975ITB2"/>
<dbReference type="Proteomes" id="UP000676409">
    <property type="component" value="Chromosome"/>
</dbReference>